<dbReference type="Proteomes" id="UP000051006">
    <property type="component" value="Unassembled WGS sequence"/>
</dbReference>
<protein>
    <submittedName>
        <fullName evidence="2">Uncharacterized protein</fullName>
    </submittedName>
</protein>
<reference evidence="2 3" key="1">
    <citation type="journal article" date="2015" name="Genome Announc.">
        <title>Expanding the biotechnology potential of lactobacilli through comparative genomics of 213 strains and associated genera.</title>
        <authorList>
            <person name="Sun Z."/>
            <person name="Harris H.M."/>
            <person name="McCann A."/>
            <person name="Guo C."/>
            <person name="Argimon S."/>
            <person name="Zhang W."/>
            <person name="Yang X."/>
            <person name="Jeffery I.B."/>
            <person name="Cooney J.C."/>
            <person name="Kagawa T.F."/>
            <person name="Liu W."/>
            <person name="Song Y."/>
            <person name="Salvetti E."/>
            <person name="Wrobel A."/>
            <person name="Rasinkangas P."/>
            <person name="Parkhill J."/>
            <person name="Rea M.C."/>
            <person name="O'Sullivan O."/>
            <person name="Ritari J."/>
            <person name="Douillard F.P."/>
            <person name="Paul Ross R."/>
            <person name="Yang R."/>
            <person name="Briner A.E."/>
            <person name="Felis G.E."/>
            <person name="de Vos W.M."/>
            <person name="Barrangou R."/>
            <person name="Klaenhammer T.R."/>
            <person name="Caufield P.W."/>
            <person name="Cui Y."/>
            <person name="Zhang H."/>
            <person name="O'Toole P.W."/>
        </authorList>
    </citation>
    <scope>NUCLEOTIDE SEQUENCE [LARGE SCALE GENOMIC DNA]</scope>
    <source>
        <strain evidence="2 3">DSM 24716</strain>
    </source>
</reference>
<evidence type="ECO:0000256" key="1">
    <source>
        <dbReference type="SAM" id="Phobius"/>
    </source>
</evidence>
<sequence>MIFQIGEVKKLQQGFLTSPQQPMIIGIVLLTAVVLWLVISLILGTIYYLYKRIRES</sequence>
<accession>A0A0R2LB97</accession>
<keyword evidence="3" id="KW-1185">Reference proteome</keyword>
<dbReference type="EMBL" id="JQCF01000012">
    <property type="protein sequence ID" value="KRN99080.1"/>
    <property type="molecule type" value="Genomic_DNA"/>
</dbReference>
<comment type="caution">
    <text evidence="2">The sequence shown here is derived from an EMBL/GenBank/DDBJ whole genome shotgun (WGS) entry which is preliminary data.</text>
</comment>
<evidence type="ECO:0000313" key="2">
    <source>
        <dbReference type="EMBL" id="KRN99080.1"/>
    </source>
</evidence>
<feature type="transmembrane region" description="Helical" evidence="1">
    <location>
        <begin position="23"/>
        <end position="50"/>
    </location>
</feature>
<keyword evidence="1" id="KW-0812">Transmembrane</keyword>
<proteinExistence type="predicted"/>
<evidence type="ECO:0000313" key="3">
    <source>
        <dbReference type="Proteomes" id="UP000051006"/>
    </source>
</evidence>
<gene>
    <name evidence="2" type="ORF">IV57_GL000505</name>
</gene>
<dbReference type="AlphaFoldDB" id="A0A0R2LB97"/>
<organism evidence="2 3">
    <name type="scientific">Companilactobacillus kimchiensis</name>
    <dbReference type="NCBI Taxonomy" id="993692"/>
    <lineage>
        <taxon>Bacteria</taxon>
        <taxon>Bacillati</taxon>
        <taxon>Bacillota</taxon>
        <taxon>Bacilli</taxon>
        <taxon>Lactobacillales</taxon>
        <taxon>Lactobacillaceae</taxon>
        <taxon>Companilactobacillus</taxon>
    </lineage>
</organism>
<keyword evidence="1" id="KW-1133">Transmembrane helix</keyword>
<dbReference type="PATRIC" id="fig|993692.3.peg.510"/>
<name>A0A0R2LB97_9LACO</name>
<dbReference type="STRING" id="993692.IV57_GL000505"/>
<keyword evidence="1" id="KW-0472">Membrane</keyword>